<evidence type="ECO:0000313" key="2">
    <source>
        <dbReference type="EMBL" id="KAF7548550.1"/>
    </source>
</evidence>
<protein>
    <submittedName>
        <fullName evidence="2">Uncharacterized protein</fullName>
    </submittedName>
</protein>
<dbReference type="EMBL" id="JAANBB010000145">
    <property type="protein sequence ID" value="KAF7548550.1"/>
    <property type="molecule type" value="Genomic_DNA"/>
</dbReference>
<keyword evidence="3" id="KW-1185">Reference proteome</keyword>
<evidence type="ECO:0000313" key="3">
    <source>
        <dbReference type="Proteomes" id="UP000722485"/>
    </source>
</evidence>
<dbReference type="Proteomes" id="UP000722485">
    <property type="component" value="Unassembled WGS sequence"/>
</dbReference>
<sequence>MFDSMYAESNGADPATTSSTTSKFFATAAVSTALCVYKDGYFAGLDCAEAIRGALFKLRTILRFWLRRIQNEGSPDTHASSVSAGQHTSSSPRPGPEQQTIQTPDSRTPQHGAAAFVICYPLTNAVLYPDETANLKKWTKASIAGSAIGYDLKDMT</sequence>
<name>A0A9P5L7R9_9HYPO</name>
<accession>A0A9P5L7R9</accession>
<comment type="caution">
    <text evidence="2">The sequence shown here is derived from an EMBL/GenBank/DDBJ whole genome shotgun (WGS) entry which is preliminary data.</text>
</comment>
<feature type="region of interest" description="Disordered" evidence="1">
    <location>
        <begin position="72"/>
        <end position="108"/>
    </location>
</feature>
<organism evidence="2 3">
    <name type="scientific">Cylindrodendrum hubeiense</name>
    <dbReference type="NCBI Taxonomy" id="595255"/>
    <lineage>
        <taxon>Eukaryota</taxon>
        <taxon>Fungi</taxon>
        <taxon>Dikarya</taxon>
        <taxon>Ascomycota</taxon>
        <taxon>Pezizomycotina</taxon>
        <taxon>Sordariomycetes</taxon>
        <taxon>Hypocreomycetidae</taxon>
        <taxon>Hypocreales</taxon>
        <taxon>Nectriaceae</taxon>
        <taxon>Cylindrodendrum</taxon>
    </lineage>
</organism>
<gene>
    <name evidence="2" type="ORF">G7Z17_g6986</name>
</gene>
<proteinExistence type="predicted"/>
<reference evidence="2" key="1">
    <citation type="submission" date="2020-03" db="EMBL/GenBank/DDBJ databases">
        <title>Draft Genome Sequence of Cylindrodendrum hubeiense.</title>
        <authorList>
            <person name="Buettner E."/>
            <person name="Kellner H."/>
        </authorList>
    </citation>
    <scope>NUCLEOTIDE SEQUENCE</scope>
    <source>
        <strain evidence="2">IHI 201604</strain>
    </source>
</reference>
<dbReference type="AlphaFoldDB" id="A0A9P5L7R9"/>
<evidence type="ECO:0000256" key="1">
    <source>
        <dbReference type="SAM" id="MobiDB-lite"/>
    </source>
</evidence>